<feature type="transmembrane region" description="Helical" evidence="10">
    <location>
        <begin position="44"/>
        <end position="65"/>
    </location>
</feature>
<keyword evidence="6 10" id="KW-1278">Translocase</keyword>
<comment type="caution">
    <text evidence="11">The sequence shown here is derived from an EMBL/GenBank/DDBJ whole genome shotgun (WGS) entry which is preliminary data.</text>
</comment>
<feature type="transmembrane region" description="Helical" evidence="10">
    <location>
        <begin position="330"/>
        <end position="348"/>
    </location>
</feature>
<protein>
    <recommendedName>
        <fullName evidence="10">Ion-translocating oxidoreductase complex subunit D</fullName>
        <ecNumber evidence="10">7.-.-.-</ecNumber>
    </recommendedName>
    <alternativeName>
        <fullName evidence="10">Rnf electron transport complex subunit D</fullName>
    </alternativeName>
</protein>
<feature type="transmembrane region" description="Helical" evidence="10">
    <location>
        <begin position="248"/>
        <end position="268"/>
    </location>
</feature>
<keyword evidence="10" id="KW-1003">Cell membrane</keyword>
<dbReference type="Proteomes" id="UP000029994">
    <property type="component" value="Unassembled WGS sequence"/>
</dbReference>
<keyword evidence="10" id="KW-0997">Cell inner membrane</keyword>
<dbReference type="EC" id="7.-.-.-" evidence="10"/>
<dbReference type="PANTHER" id="PTHR30578:SF0">
    <property type="entry name" value="ION-TRANSLOCATING OXIDOREDUCTASE COMPLEX SUBUNIT D"/>
    <property type="match status" value="1"/>
</dbReference>
<evidence type="ECO:0000256" key="2">
    <source>
        <dbReference type="ARBA" id="ARBA00022553"/>
    </source>
</evidence>
<dbReference type="eggNOG" id="COG4658">
    <property type="taxonomic scope" value="Bacteria"/>
</dbReference>
<comment type="similarity">
    <text evidence="10">Belongs to the NqrB/RnfD family.</text>
</comment>
<keyword evidence="7 10" id="KW-0249">Electron transport</keyword>
<dbReference type="RefSeq" id="WP_039429935.1">
    <property type="nucleotide sequence ID" value="NZ_CP061845.1"/>
</dbReference>
<dbReference type="InterPro" id="IPR011303">
    <property type="entry name" value="RnfD_bac"/>
</dbReference>
<dbReference type="AlphaFoldDB" id="A0A099LKW6"/>
<evidence type="ECO:0000256" key="1">
    <source>
        <dbReference type="ARBA" id="ARBA00022448"/>
    </source>
</evidence>
<reference evidence="11 12" key="1">
    <citation type="submission" date="2014-04" db="EMBL/GenBank/DDBJ databases">
        <title>Genome sequencing of Vibrio navarrensis strains.</title>
        <authorList>
            <person name="Gladney L.M."/>
            <person name="Katz L.S."/>
            <person name="Marino-Ramirez L."/>
            <person name="Jordan I.K."/>
        </authorList>
    </citation>
    <scope>NUCLEOTIDE SEQUENCE [LARGE SCALE GENOMIC DNA]</scope>
    <source>
        <strain evidence="11 12">ATCC 51183</strain>
    </source>
</reference>
<evidence type="ECO:0000256" key="3">
    <source>
        <dbReference type="ARBA" id="ARBA00022630"/>
    </source>
</evidence>
<evidence type="ECO:0000256" key="5">
    <source>
        <dbReference type="ARBA" id="ARBA00022692"/>
    </source>
</evidence>
<comment type="function">
    <text evidence="10">Part of a membrane-bound complex that couples electron transfer with translocation of ions across the membrane.</text>
</comment>
<feature type="transmembrane region" description="Helical" evidence="10">
    <location>
        <begin position="95"/>
        <end position="113"/>
    </location>
</feature>
<dbReference type="STRING" id="29495.EA26_16415"/>
<feature type="transmembrane region" description="Helical" evidence="10">
    <location>
        <begin position="305"/>
        <end position="324"/>
    </location>
</feature>
<accession>A0A099LKW6</accession>
<keyword evidence="2 10" id="KW-0597">Phosphoprotein</keyword>
<keyword evidence="5 10" id="KW-0812">Transmembrane</keyword>
<name>A0A099LKW6_9VIBR</name>
<sequence length="355" mass="38191">MSFFIASSPHAHNRRSTPDLMKWVALCALPGLIAQSYFFGWGTLIQLIMAITLALSLEALVMLLRKRSPARALRDNSALVTAWLLAVAIPPLAPWWIIAIGLVFAIVIAKHLYGGLGQNPFNPAMVAYVVLLISFPVQMTSWNEPSMLQEIRQTVGREATTFGDTLSLIFSGLTLDGSSLQQVRAGIDGITTATPLDAFKTGLRAGATPSEILQQPIFEGLAGLGWQWVNLAYLLGGLVLIKQRIIQWHIPAGFLGALAVLSSLFALFAPGETASPVLHLLSGATMLGAFFIATDPVSASTTVKGRLIFGAIIGTLVFVIRSWGGYPDGVAFAVLLANMCVPLIDYYTKPRTYGH</sequence>
<feature type="transmembrane region" description="Helical" evidence="10">
    <location>
        <begin position="274"/>
        <end position="293"/>
    </location>
</feature>
<proteinExistence type="inferred from homology"/>
<evidence type="ECO:0000256" key="10">
    <source>
        <dbReference type="HAMAP-Rule" id="MF_00462"/>
    </source>
</evidence>
<gene>
    <name evidence="10" type="primary">rnfD</name>
    <name evidence="11" type="ORF">EA26_16415</name>
</gene>
<keyword evidence="3 10" id="KW-0285">Flavoprotein</keyword>
<keyword evidence="9 10" id="KW-0472">Membrane</keyword>
<dbReference type="GeneID" id="43684661"/>
<evidence type="ECO:0000256" key="6">
    <source>
        <dbReference type="ARBA" id="ARBA00022967"/>
    </source>
</evidence>
<dbReference type="HAMAP" id="MF_00462">
    <property type="entry name" value="RsxD_RnfD"/>
    <property type="match status" value="1"/>
</dbReference>
<evidence type="ECO:0000313" key="12">
    <source>
        <dbReference type="Proteomes" id="UP000029994"/>
    </source>
</evidence>
<comment type="subcellular location">
    <subcellularLocation>
        <location evidence="10">Cell inner membrane</location>
        <topology evidence="10">Multi-pass membrane protein</topology>
    </subcellularLocation>
</comment>
<keyword evidence="4 10" id="KW-0288">FMN</keyword>
<feature type="transmembrane region" description="Helical" evidence="10">
    <location>
        <begin position="20"/>
        <end position="38"/>
    </location>
</feature>
<dbReference type="InterPro" id="IPR004338">
    <property type="entry name" value="NqrB/RnfD"/>
</dbReference>
<dbReference type="EMBL" id="JMCG01000002">
    <property type="protein sequence ID" value="KGK08810.1"/>
    <property type="molecule type" value="Genomic_DNA"/>
</dbReference>
<dbReference type="GO" id="GO:0022900">
    <property type="term" value="P:electron transport chain"/>
    <property type="evidence" value="ECO:0007669"/>
    <property type="project" value="UniProtKB-UniRule"/>
</dbReference>
<keyword evidence="12" id="KW-1185">Reference proteome</keyword>
<keyword evidence="8 10" id="KW-1133">Transmembrane helix</keyword>
<dbReference type="GO" id="GO:0055085">
    <property type="term" value="P:transmembrane transport"/>
    <property type="evidence" value="ECO:0007669"/>
    <property type="project" value="InterPro"/>
</dbReference>
<feature type="transmembrane region" description="Helical" evidence="10">
    <location>
        <begin position="125"/>
        <end position="142"/>
    </location>
</feature>
<evidence type="ECO:0000313" key="11">
    <source>
        <dbReference type="EMBL" id="KGK08810.1"/>
    </source>
</evidence>
<evidence type="ECO:0000256" key="4">
    <source>
        <dbReference type="ARBA" id="ARBA00022643"/>
    </source>
</evidence>
<evidence type="ECO:0000256" key="9">
    <source>
        <dbReference type="ARBA" id="ARBA00023136"/>
    </source>
</evidence>
<feature type="modified residue" description="FMN phosphoryl threonine" evidence="10">
    <location>
        <position position="194"/>
    </location>
</feature>
<dbReference type="NCBIfam" id="NF002011">
    <property type="entry name" value="PRK00816.1"/>
    <property type="match status" value="1"/>
</dbReference>
<dbReference type="PANTHER" id="PTHR30578">
    <property type="entry name" value="ELECTRON TRANSPORT COMPLEX PROTEIN RNFD"/>
    <property type="match status" value="1"/>
</dbReference>
<comment type="subunit">
    <text evidence="10">The complex is composed of six subunits: RnfA, RnfB, RnfC, RnfD, RnfE and RnfG.</text>
</comment>
<dbReference type="Pfam" id="PF03116">
    <property type="entry name" value="NQR2_RnfD_RnfE"/>
    <property type="match status" value="1"/>
</dbReference>
<dbReference type="GO" id="GO:0005886">
    <property type="term" value="C:plasma membrane"/>
    <property type="evidence" value="ECO:0007669"/>
    <property type="project" value="UniProtKB-SubCell"/>
</dbReference>
<evidence type="ECO:0000256" key="7">
    <source>
        <dbReference type="ARBA" id="ARBA00022982"/>
    </source>
</evidence>
<dbReference type="NCBIfam" id="TIGR01946">
    <property type="entry name" value="rnfD"/>
    <property type="match status" value="1"/>
</dbReference>
<keyword evidence="1 10" id="KW-0813">Transport</keyword>
<comment type="cofactor">
    <cofactor evidence="10">
        <name>FMN</name>
        <dbReference type="ChEBI" id="CHEBI:58210"/>
    </cofactor>
</comment>
<organism evidence="11 12">
    <name type="scientific">Vibrio navarrensis</name>
    <dbReference type="NCBI Taxonomy" id="29495"/>
    <lineage>
        <taxon>Bacteria</taxon>
        <taxon>Pseudomonadati</taxon>
        <taxon>Pseudomonadota</taxon>
        <taxon>Gammaproteobacteria</taxon>
        <taxon>Vibrionales</taxon>
        <taxon>Vibrionaceae</taxon>
        <taxon>Vibrio</taxon>
    </lineage>
</organism>
<evidence type="ECO:0000256" key="8">
    <source>
        <dbReference type="ARBA" id="ARBA00022989"/>
    </source>
</evidence>